<comment type="caution">
    <text evidence="1">The sequence shown here is derived from an EMBL/GenBank/DDBJ whole genome shotgun (WGS) entry which is preliminary data.</text>
</comment>
<evidence type="ECO:0000313" key="1">
    <source>
        <dbReference type="EMBL" id="GET46198.1"/>
    </source>
</evidence>
<name>A0A5M4B9E6_9FLAO</name>
<evidence type="ECO:0000313" key="2">
    <source>
        <dbReference type="Proteomes" id="UP000398217"/>
    </source>
</evidence>
<dbReference type="AlphaFoldDB" id="A0A5M4B9E6"/>
<accession>A0A5M4B9E6</accession>
<dbReference type="EMBL" id="BLBC01000008">
    <property type="protein sequence ID" value="GET46198.1"/>
    <property type="molecule type" value="Genomic_DNA"/>
</dbReference>
<reference evidence="2" key="1">
    <citation type="journal article" date="2020" name="Int. J. Syst. Evol. Microbiol.">
        <title>Capnocytophaga felis sp. nov. isolated from the feline oral cavity.</title>
        <authorList>
            <person name="Suzuki M."/>
            <person name="Umeda K."/>
            <person name="Kimura M."/>
            <person name="Imaoka K."/>
            <person name="Morikawa S."/>
            <person name="Maeda K."/>
        </authorList>
    </citation>
    <scope>NUCLEOTIDE SEQUENCE [LARGE SCALE GENOMIC DNA]</scope>
    <source>
        <strain evidence="2">KC07070</strain>
    </source>
</reference>
<proteinExistence type="predicted"/>
<dbReference type="Proteomes" id="UP000398217">
    <property type="component" value="Unassembled WGS sequence"/>
</dbReference>
<organism evidence="1 2">
    <name type="scientific">Capnocytophaga felis</name>
    <dbReference type="NCBI Taxonomy" id="2267611"/>
    <lineage>
        <taxon>Bacteria</taxon>
        <taxon>Pseudomonadati</taxon>
        <taxon>Bacteroidota</taxon>
        <taxon>Flavobacteriia</taxon>
        <taxon>Flavobacteriales</taxon>
        <taxon>Flavobacteriaceae</taxon>
        <taxon>Capnocytophaga</taxon>
    </lineage>
</organism>
<sequence length="168" mass="20188">MKKEKIMIVGDLKNKVLLILFVLLVKISFAQKEITVNNDFLKIKLKNVGKNISLQFKNTTNDTIYFRKIFFLEDGTTNSHILSFEKKYDSIIRDTVYEQGFFLYYNVNTKYVLNTPEPIVKIPPKTIREFFLVHLFREGKYFLKIKTFYIHRKKYYYIDNQTNEVKIE</sequence>
<dbReference type="RefSeq" id="WP_155284828.1">
    <property type="nucleotide sequence ID" value="NZ_BLBC01000008.1"/>
</dbReference>
<keyword evidence="2" id="KW-1185">Reference proteome</keyword>
<protein>
    <submittedName>
        <fullName evidence="1">Uncharacterized protein</fullName>
    </submittedName>
</protein>
<gene>
    <name evidence="1" type="ORF">RCZ01_15000</name>
</gene>